<organism evidence="1 2">
    <name type="scientific">Marinobacterium aestuariivivens</name>
    <dbReference type="NCBI Taxonomy" id="1698799"/>
    <lineage>
        <taxon>Bacteria</taxon>
        <taxon>Pseudomonadati</taxon>
        <taxon>Pseudomonadota</taxon>
        <taxon>Gammaproteobacteria</taxon>
        <taxon>Oceanospirillales</taxon>
        <taxon>Oceanospirillaceae</taxon>
        <taxon>Marinobacterium</taxon>
    </lineage>
</organism>
<sequence length="55" mass="5947">MLTDQSTNGTYLIDEDGDETFVHRDILSLHGGCLIGLGEVPEADSADSLRARLID</sequence>
<evidence type="ECO:0000313" key="1">
    <source>
        <dbReference type="EMBL" id="MFC6672942.1"/>
    </source>
</evidence>
<dbReference type="EMBL" id="JBHSWE010000001">
    <property type="protein sequence ID" value="MFC6672942.1"/>
    <property type="molecule type" value="Genomic_DNA"/>
</dbReference>
<accession>A0ABW2A652</accession>
<dbReference type="Proteomes" id="UP001596422">
    <property type="component" value="Unassembled WGS sequence"/>
</dbReference>
<dbReference type="RefSeq" id="WP_379911347.1">
    <property type="nucleotide sequence ID" value="NZ_JBHSWE010000001.1"/>
</dbReference>
<evidence type="ECO:0008006" key="3">
    <source>
        <dbReference type="Google" id="ProtNLM"/>
    </source>
</evidence>
<protein>
    <recommendedName>
        <fullName evidence="3">FHA domain-containing protein</fullName>
    </recommendedName>
</protein>
<comment type="caution">
    <text evidence="1">The sequence shown here is derived from an EMBL/GenBank/DDBJ whole genome shotgun (WGS) entry which is preliminary data.</text>
</comment>
<keyword evidence="2" id="KW-1185">Reference proteome</keyword>
<reference evidence="2" key="1">
    <citation type="journal article" date="2019" name="Int. J. Syst. Evol. Microbiol.">
        <title>The Global Catalogue of Microorganisms (GCM) 10K type strain sequencing project: providing services to taxonomists for standard genome sequencing and annotation.</title>
        <authorList>
            <consortium name="The Broad Institute Genomics Platform"/>
            <consortium name="The Broad Institute Genome Sequencing Center for Infectious Disease"/>
            <person name="Wu L."/>
            <person name="Ma J."/>
        </authorList>
    </citation>
    <scope>NUCLEOTIDE SEQUENCE [LARGE SCALE GENOMIC DNA]</scope>
    <source>
        <strain evidence="2">NBRC 111756</strain>
    </source>
</reference>
<name>A0ABW2A652_9GAMM</name>
<proteinExistence type="predicted"/>
<gene>
    <name evidence="1" type="ORF">ACFQDL_24775</name>
</gene>
<evidence type="ECO:0000313" key="2">
    <source>
        <dbReference type="Proteomes" id="UP001596422"/>
    </source>
</evidence>